<dbReference type="EMBL" id="QGGQ01000002">
    <property type="protein sequence ID" value="PWK24652.1"/>
    <property type="molecule type" value="Genomic_DNA"/>
</dbReference>
<dbReference type="CDD" id="cd16913">
    <property type="entry name" value="YkuD_like"/>
    <property type="match status" value="1"/>
</dbReference>
<dbReference type="OrthoDB" id="9787225at2"/>
<evidence type="ECO:0000256" key="6">
    <source>
        <dbReference type="ARBA" id="ARBA00023316"/>
    </source>
</evidence>
<organism evidence="10 11">
    <name type="scientific">Maribacter polysiphoniae</name>
    <dbReference type="NCBI Taxonomy" id="429344"/>
    <lineage>
        <taxon>Bacteria</taxon>
        <taxon>Pseudomonadati</taxon>
        <taxon>Bacteroidota</taxon>
        <taxon>Flavobacteriia</taxon>
        <taxon>Flavobacteriales</taxon>
        <taxon>Flavobacteriaceae</taxon>
        <taxon>Maribacter</taxon>
    </lineage>
</organism>
<dbReference type="InterPro" id="IPR005490">
    <property type="entry name" value="LD_TPept_cat_dom"/>
</dbReference>
<dbReference type="InterPro" id="IPR050979">
    <property type="entry name" value="LD-transpeptidase"/>
</dbReference>
<feature type="active site" description="Nucleophile" evidence="7">
    <location>
        <position position="266"/>
    </location>
</feature>
<dbReference type="EMBL" id="JACWLN010000001">
    <property type="protein sequence ID" value="MBD1259096.1"/>
    <property type="molecule type" value="Genomic_DNA"/>
</dbReference>
<dbReference type="Proteomes" id="UP000651837">
    <property type="component" value="Unassembled WGS sequence"/>
</dbReference>
<dbReference type="GO" id="GO:0016740">
    <property type="term" value="F:transferase activity"/>
    <property type="evidence" value="ECO:0007669"/>
    <property type="project" value="UniProtKB-KW"/>
</dbReference>
<dbReference type="GO" id="GO:0008360">
    <property type="term" value="P:regulation of cell shape"/>
    <property type="evidence" value="ECO:0007669"/>
    <property type="project" value="UniProtKB-UniRule"/>
</dbReference>
<evidence type="ECO:0000256" key="4">
    <source>
        <dbReference type="ARBA" id="ARBA00022960"/>
    </source>
</evidence>
<evidence type="ECO:0000256" key="1">
    <source>
        <dbReference type="ARBA" id="ARBA00004752"/>
    </source>
</evidence>
<comment type="caution">
    <text evidence="10">The sequence shown here is derived from an EMBL/GenBank/DDBJ whole genome shotgun (WGS) entry which is preliminary data.</text>
</comment>
<keyword evidence="6 7" id="KW-0961">Cell wall biogenesis/degradation</keyword>
<dbReference type="GO" id="GO:0018104">
    <property type="term" value="P:peptidoglycan-protein cross-linking"/>
    <property type="evidence" value="ECO:0007669"/>
    <property type="project" value="TreeGrafter"/>
</dbReference>
<evidence type="ECO:0000256" key="3">
    <source>
        <dbReference type="ARBA" id="ARBA00022679"/>
    </source>
</evidence>
<dbReference type="GO" id="GO:0071555">
    <property type="term" value="P:cell wall organization"/>
    <property type="evidence" value="ECO:0007669"/>
    <property type="project" value="UniProtKB-UniRule"/>
</dbReference>
<evidence type="ECO:0000313" key="10">
    <source>
        <dbReference type="EMBL" id="PWK24652.1"/>
    </source>
</evidence>
<dbReference type="Gene3D" id="2.40.440.10">
    <property type="entry name" value="L,D-transpeptidase catalytic domain-like"/>
    <property type="match status" value="1"/>
</dbReference>
<gene>
    <name evidence="9" type="ORF">HZY62_00725</name>
    <name evidence="10" type="ORF">LX92_01016</name>
</gene>
<evidence type="ECO:0000313" key="11">
    <source>
        <dbReference type="Proteomes" id="UP000245667"/>
    </source>
</evidence>
<dbReference type="UniPathway" id="UPA00219"/>
<evidence type="ECO:0000313" key="9">
    <source>
        <dbReference type="EMBL" id="MBD1259096.1"/>
    </source>
</evidence>
<protein>
    <submittedName>
        <fullName evidence="9 10">L,D-transpeptidase</fullName>
    </submittedName>
</protein>
<dbReference type="SUPFAM" id="SSF141523">
    <property type="entry name" value="L,D-transpeptidase catalytic domain-like"/>
    <property type="match status" value="1"/>
</dbReference>
<evidence type="ECO:0000256" key="2">
    <source>
        <dbReference type="ARBA" id="ARBA00005992"/>
    </source>
</evidence>
<evidence type="ECO:0000256" key="7">
    <source>
        <dbReference type="PROSITE-ProRule" id="PRU01373"/>
    </source>
</evidence>
<keyword evidence="3" id="KW-0808">Transferase</keyword>
<name>A0A316E540_9FLAO</name>
<feature type="domain" description="L,D-TPase catalytic" evidence="8">
    <location>
        <begin position="146"/>
        <end position="290"/>
    </location>
</feature>
<keyword evidence="4 7" id="KW-0133">Cell shape</keyword>
<evidence type="ECO:0000256" key="5">
    <source>
        <dbReference type="ARBA" id="ARBA00022984"/>
    </source>
</evidence>
<keyword evidence="5 7" id="KW-0573">Peptidoglycan synthesis</keyword>
<feature type="active site" description="Proton donor/acceptor" evidence="7">
    <location>
        <position position="250"/>
    </location>
</feature>
<dbReference type="InterPro" id="IPR038063">
    <property type="entry name" value="Transpep_catalytic_dom"/>
</dbReference>
<proteinExistence type="inferred from homology"/>
<accession>A0A316E540</accession>
<evidence type="ECO:0000259" key="8">
    <source>
        <dbReference type="PROSITE" id="PS52029"/>
    </source>
</evidence>
<reference evidence="9 12" key="2">
    <citation type="submission" date="2020-07" db="EMBL/GenBank/DDBJ databases">
        <title>The draft genome sequence of Maribacter polysiphoniae KCTC 22021.</title>
        <authorList>
            <person name="Mu L."/>
        </authorList>
    </citation>
    <scope>NUCLEOTIDE SEQUENCE [LARGE SCALE GENOMIC DNA]</scope>
    <source>
        <strain evidence="9 12">KCTC 22021</strain>
    </source>
</reference>
<reference evidence="10 11" key="1">
    <citation type="submission" date="2018-05" db="EMBL/GenBank/DDBJ databases">
        <title>Genomic Encyclopedia of Archaeal and Bacterial Type Strains, Phase II (KMG-II): from individual species to whole genera.</title>
        <authorList>
            <person name="Goeker M."/>
        </authorList>
    </citation>
    <scope>NUCLEOTIDE SEQUENCE [LARGE SCALE GENOMIC DNA]</scope>
    <source>
        <strain evidence="10 11">DSM 23514</strain>
    </source>
</reference>
<comment type="similarity">
    <text evidence="2">Belongs to the YkuD family.</text>
</comment>
<dbReference type="Pfam" id="PF03734">
    <property type="entry name" value="YkuD"/>
    <property type="match status" value="1"/>
</dbReference>
<dbReference type="Proteomes" id="UP000245667">
    <property type="component" value="Unassembled WGS sequence"/>
</dbReference>
<dbReference type="PROSITE" id="PS52029">
    <property type="entry name" value="LD_TPASE"/>
    <property type="match status" value="1"/>
</dbReference>
<keyword evidence="12" id="KW-1185">Reference proteome</keyword>
<dbReference type="GO" id="GO:0005576">
    <property type="term" value="C:extracellular region"/>
    <property type="evidence" value="ECO:0007669"/>
    <property type="project" value="TreeGrafter"/>
</dbReference>
<sequence>MSKRLAYTLSLLLLLLVSITVAKLVEVRTTPNPEQRILGKAIFKAQEPISPIIVGDTIRIAGYFNFIDSLVTAYDSLTNYPLSEHLLVNANSWIVDTLAQTDYYKMIQRDSFVYDQRQMIVLRPNNTLLIPDSLEAQSILGSFKKTRIDINLPEYKLRIITDSVLMYSFPIRIGQNKKKYLKMGDRMTDLRTQTGKGSVIGFRRNPDFYNPVTGKQFYYTHRDDKNMTLMPQIPWIETEINGIRNGQLIHPTTNPNTLEKAYSNGCIGVKEGDAWRIYYHCPIGTPLDIRYDLHIPITHDSILILEDVYNKAS</sequence>
<dbReference type="AlphaFoldDB" id="A0A316E540"/>
<dbReference type="GO" id="GO:0071972">
    <property type="term" value="F:peptidoglycan L,D-transpeptidase activity"/>
    <property type="evidence" value="ECO:0007669"/>
    <property type="project" value="TreeGrafter"/>
</dbReference>
<comment type="pathway">
    <text evidence="1 7">Cell wall biogenesis; peptidoglycan biosynthesis.</text>
</comment>
<evidence type="ECO:0000313" key="12">
    <source>
        <dbReference type="Proteomes" id="UP000651837"/>
    </source>
</evidence>
<dbReference type="RefSeq" id="WP_109649205.1">
    <property type="nucleotide sequence ID" value="NZ_JACWLN010000001.1"/>
</dbReference>
<dbReference type="PANTHER" id="PTHR30582">
    <property type="entry name" value="L,D-TRANSPEPTIDASE"/>
    <property type="match status" value="1"/>
</dbReference>